<comment type="subunit">
    <text evidence="3">Forms a membrane-associated complex with FtsE.</text>
</comment>
<evidence type="ECO:0000313" key="16">
    <source>
        <dbReference type="EMBL" id="AWI51914.1"/>
    </source>
</evidence>
<dbReference type="GO" id="GO:0032153">
    <property type="term" value="C:cell division site"/>
    <property type="evidence" value="ECO:0007669"/>
    <property type="project" value="TreeGrafter"/>
</dbReference>
<evidence type="ECO:0000313" key="17">
    <source>
        <dbReference type="Proteomes" id="UP000244920"/>
    </source>
</evidence>
<evidence type="ECO:0000256" key="4">
    <source>
        <dbReference type="ARBA" id="ARBA00021907"/>
    </source>
</evidence>
<evidence type="ECO:0000256" key="13">
    <source>
        <dbReference type="SAM" id="Phobius"/>
    </source>
</evidence>
<dbReference type="Pfam" id="PF18075">
    <property type="entry name" value="FtsX_ECD"/>
    <property type="match status" value="1"/>
</dbReference>
<evidence type="ECO:0000259" key="14">
    <source>
        <dbReference type="Pfam" id="PF02687"/>
    </source>
</evidence>
<comment type="function">
    <text evidence="12">Part of the ABC transporter FtsEX involved in cellular division.</text>
</comment>
<feature type="domain" description="ABC3 transporter permease C-terminal" evidence="14">
    <location>
        <begin position="188"/>
        <end position="302"/>
    </location>
</feature>
<dbReference type="AlphaFoldDB" id="A0A2U8FNE6"/>
<sequence length="312" mass="35326">MVRSFNSHFGAQTRYILRSVWQDLLKRKFGTFLTILVIASSLTIPTVGYLLWKNTHQAATEFYPEPELTVYLNKNLSDNEVNLVVEKIRQFETDKIESLNFISRQQSLEEFRSWSGFGEALDIIEDNPLPAVVILKPKKQFSTNDTMLEFRNGLQNIKGVQEIRLDNGWLEKLTALTWLIARIAIVCTLLMLIAVFLVIGNAVRTDVANSRSSIEVQQLLGATDHFIARPFLYTGIIYGFLGSLLAILFSSVVISYLTGVVKYVTDMFTVKFELHGLGFSEVLFLIVACIFIGWLSAKIATSKHIIRIGSKY</sequence>
<feature type="transmembrane region" description="Helical" evidence="13">
    <location>
        <begin position="277"/>
        <end position="297"/>
    </location>
</feature>
<feature type="domain" description="FtsX extracellular" evidence="15">
    <location>
        <begin position="67"/>
        <end position="163"/>
    </location>
</feature>
<evidence type="ECO:0000259" key="15">
    <source>
        <dbReference type="Pfam" id="PF18075"/>
    </source>
</evidence>
<dbReference type="InterPro" id="IPR040690">
    <property type="entry name" value="FtsX_ECD"/>
</dbReference>
<dbReference type="PANTHER" id="PTHR47755">
    <property type="entry name" value="CELL DIVISION PROTEIN FTSX"/>
    <property type="match status" value="1"/>
</dbReference>
<dbReference type="PANTHER" id="PTHR47755:SF1">
    <property type="entry name" value="CELL DIVISION PROTEIN FTSX"/>
    <property type="match status" value="1"/>
</dbReference>
<evidence type="ECO:0000256" key="1">
    <source>
        <dbReference type="ARBA" id="ARBA00004429"/>
    </source>
</evidence>
<keyword evidence="11 12" id="KW-0131">Cell cycle</keyword>
<keyword evidence="17" id="KW-1185">Reference proteome</keyword>
<keyword evidence="5 12" id="KW-1003">Cell membrane</keyword>
<accession>A0A2U8FNE6</accession>
<organism evidence="16 17">
    <name type="scientific">Actinobacillus porcitonsillarum</name>
    <dbReference type="NCBI Taxonomy" id="189834"/>
    <lineage>
        <taxon>Bacteria</taxon>
        <taxon>Pseudomonadati</taxon>
        <taxon>Pseudomonadota</taxon>
        <taxon>Gammaproteobacteria</taxon>
        <taxon>Pasteurellales</taxon>
        <taxon>Pasteurellaceae</taxon>
        <taxon>Actinobacillus</taxon>
    </lineage>
</organism>
<dbReference type="NCBIfam" id="TIGR00439">
    <property type="entry name" value="FtsX_Gneg"/>
    <property type="match status" value="1"/>
</dbReference>
<reference evidence="17" key="1">
    <citation type="submission" date="2018-05" db="EMBL/GenBank/DDBJ databases">
        <title>Complete genome sequence of Actinobacillus porcitonsillarum reference strain 9953L55 (CCUG 46996).</title>
        <authorList>
            <person name="Dona V."/>
            <person name="Perreten V."/>
        </authorList>
    </citation>
    <scope>NUCLEOTIDE SEQUENCE [LARGE SCALE GENOMIC DNA]</scope>
    <source>
        <strain evidence="17">9953L55</strain>
    </source>
</reference>
<evidence type="ECO:0000256" key="7">
    <source>
        <dbReference type="ARBA" id="ARBA00022618"/>
    </source>
</evidence>
<evidence type="ECO:0000256" key="11">
    <source>
        <dbReference type="ARBA" id="ARBA00023306"/>
    </source>
</evidence>
<dbReference type="InterPro" id="IPR004513">
    <property type="entry name" value="FtsX"/>
</dbReference>
<evidence type="ECO:0000256" key="5">
    <source>
        <dbReference type="ARBA" id="ARBA00022475"/>
    </source>
</evidence>
<dbReference type="GO" id="GO:0005886">
    <property type="term" value="C:plasma membrane"/>
    <property type="evidence" value="ECO:0007669"/>
    <property type="project" value="UniProtKB-SubCell"/>
</dbReference>
<dbReference type="Pfam" id="PF02687">
    <property type="entry name" value="FtsX"/>
    <property type="match status" value="1"/>
</dbReference>
<dbReference type="Proteomes" id="UP000244920">
    <property type="component" value="Chromosome"/>
</dbReference>
<dbReference type="GO" id="GO:0051301">
    <property type="term" value="P:cell division"/>
    <property type="evidence" value="ECO:0007669"/>
    <property type="project" value="UniProtKB-KW"/>
</dbReference>
<protein>
    <recommendedName>
        <fullName evidence="4 12">Cell division protein FtsX</fullName>
    </recommendedName>
</protein>
<dbReference type="RefSeq" id="WP_108925148.1">
    <property type="nucleotide sequence ID" value="NZ_CP029206.1"/>
</dbReference>
<comment type="subcellular location">
    <subcellularLocation>
        <location evidence="1">Cell inner membrane</location>
        <topology evidence="1">Multi-pass membrane protein</topology>
    </subcellularLocation>
</comment>
<evidence type="ECO:0000256" key="6">
    <source>
        <dbReference type="ARBA" id="ARBA00022519"/>
    </source>
</evidence>
<keyword evidence="6 12" id="KW-0997">Cell inner membrane</keyword>
<comment type="similarity">
    <text evidence="2 12">Belongs to the ABC-4 integral membrane protein family. FtsX subfamily.</text>
</comment>
<feature type="transmembrane region" description="Helical" evidence="13">
    <location>
        <begin position="236"/>
        <end position="257"/>
    </location>
</feature>
<keyword evidence="8 13" id="KW-0812">Transmembrane</keyword>
<dbReference type="Gene3D" id="3.30.70.3040">
    <property type="match status" value="1"/>
</dbReference>
<dbReference type="InterPro" id="IPR047590">
    <property type="entry name" value="FtsX_proteobact-type"/>
</dbReference>
<feature type="transmembrane region" description="Helical" evidence="13">
    <location>
        <begin position="29"/>
        <end position="52"/>
    </location>
</feature>
<dbReference type="EMBL" id="CP029206">
    <property type="protein sequence ID" value="AWI51914.1"/>
    <property type="molecule type" value="Genomic_DNA"/>
</dbReference>
<dbReference type="InterPro" id="IPR003838">
    <property type="entry name" value="ABC3_permease_C"/>
</dbReference>
<keyword evidence="10 12" id="KW-0472">Membrane</keyword>
<evidence type="ECO:0000256" key="12">
    <source>
        <dbReference type="PIRNR" id="PIRNR003097"/>
    </source>
</evidence>
<proteinExistence type="inferred from homology"/>
<keyword evidence="7 12" id="KW-0132">Cell division</keyword>
<evidence type="ECO:0000256" key="9">
    <source>
        <dbReference type="ARBA" id="ARBA00022989"/>
    </source>
</evidence>
<evidence type="ECO:0000256" key="10">
    <source>
        <dbReference type="ARBA" id="ARBA00023136"/>
    </source>
</evidence>
<keyword evidence="9 13" id="KW-1133">Transmembrane helix</keyword>
<evidence type="ECO:0000256" key="3">
    <source>
        <dbReference type="ARBA" id="ARBA00011160"/>
    </source>
</evidence>
<evidence type="ECO:0000256" key="8">
    <source>
        <dbReference type="ARBA" id="ARBA00022692"/>
    </source>
</evidence>
<evidence type="ECO:0000256" key="2">
    <source>
        <dbReference type="ARBA" id="ARBA00007379"/>
    </source>
</evidence>
<dbReference type="KEGG" id="apor:DDU33_10675"/>
<gene>
    <name evidence="16" type="ORF">DDU33_10675</name>
</gene>
<name>A0A2U8FNE6_9PAST</name>
<feature type="transmembrane region" description="Helical" evidence="13">
    <location>
        <begin position="179"/>
        <end position="203"/>
    </location>
</feature>
<dbReference type="PIRSF" id="PIRSF003097">
    <property type="entry name" value="FtsX"/>
    <property type="match status" value="1"/>
</dbReference>